<dbReference type="AlphaFoldDB" id="A0A2A3YMF5"/>
<feature type="transmembrane region" description="Helical" evidence="1">
    <location>
        <begin position="107"/>
        <end position="132"/>
    </location>
</feature>
<feature type="transmembrane region" description="Helical" evidence="1">
    <location>
        <begin position="66"/>
        <end position="86"/>
    </location>
</feature>
<protein>
    <recommendedName>
        <fullName evidence="4">ABC transporter permease</fullName>
    </recommendedName>
</protein>
<feature type="transmembrane region" description="Helical" evidence="1">
    <location>
        <begin position="152"/>
        <end position="176"/>
    </location>
</feature>
<evidence type="ECO:0000313" key="3">
    <source>
        <dbReference type="Proteomes" id="UP000218598"/>
    </source>
</evidence>
<sequence>MTELTSTVHDGLPPRLRHCVAGEAVKALRNRSTALILLVALGISIIVSVLVSAFNSGHPNPVSVSLIGPFLGVWPLVVLASTLVTMEYSTGMIQHSLAITPSRLRFLTAKLLLVVAVSVVAGTVVAFASFGVSQLVLGAADMPTADLTDPETFRAVTVTGLFAVVYPLISACLAFMTRHAAAAMLLTLVVAFFPLVMGELGSSWWAEVAVRFAPGGPMESLTGQAIPGTVGYLSPALAVLVTVVWLGLFVAAAIISDSRRDA</sequence>
<dbReference type="OrthoDB" id="3297477at2"/>
<feature type="transmembrane region" description="Helical" evidence="1">
    <location>
        <begin position="232"/>
        <end position="255"/>
    </location>
</feature>
<keyword evidence="3" id="KW-1185">Reference proteome</keyword>
<accession>A0A2A3YMF5</accession>
<organism evidence="2 3">
    <name type="scientific">Brachybacterium alimentarium</name>
    <dbReference type="NCBI Taxonomy" id="47845"/>
    <lineage>
        <taxon>Bacteria</taxon>
        <taxon>Bacillati</taxon>
        <taxon>Actinomycetota</taxon>
        <taxon>Actinomycetes</taxon>
        <taxon>Micrococcales</taxon>
        <taxon>Dermabacteraceae</taxon>
        <taxon>Brachybacterium</taxon>
    </lineage>
</organism>
<evidence type="ECO:0000256" key="1">
    <source>
        <dbReference type="SAM" id="Phobius"/>
    </source>
</evidence>
<dbReference type="Pfam" id="PF12730">
    <property type="entry name" value="ABC2_membrane_4"/>
    <property type="match status" value="1"/>
</dbReference>
<reference evidence="2 3" key="1">
    <citation type="journal article" date="2017" name="Elife">
        <title>Extensive horizontal gene transfer in cheese-associated bacteria.</title>
        <authorList>
            <person name="Bonham K.S."/>
            <person name="Wolfe B.E."/>
            <person name="Dutton R.J."/>
        </authorList>
    </citation>
    <scope>NUCLEOTIDE SEQUENCE [LARGE SCALE GENOMIC DNA]</scope>
    <source>
        <strain evidence="2 3">341_9</strain>
    </source>
</reference>
<evidence type="ECO:0000313" key="2">
    <source>
        <dbReference type="EMBL" id="PCC40490.1"/>
    </source>
</evidence>
<proteinExistence type="predicted"/>
<keyword evidence="1" id="KW-1133">Transmembrane helix</keyword>
<feature type="transmembrane region" description="Helical" evidence="1">
    <location>
        <begin position="34"/>
        <end position="54"/>
    </location>
</feature>
<keyword evidence="1" id="KW-0472">Membrane</keyword>
<name>A0A2A3YMF5_9MICO</name>
<dbReference type="Proteomes" id="UP000218598">
    <property type="component" value="Unassembled WGS sequence"/>
</dbReference>
<comment type="caution">
    <text evidence="2">The sequence shown here is derived from an EMBL/GenBank/DDBJ whole genome shotgun (WGS) entry which is preliminary data.</text>
</comment>
<gene>
    <name evidence="2" type="ORF">CIK66_03685</name>
</gene>
<keyword evidence="1" id="KW-0812">Transmembrane</keyword>
<dbReference type="EMBL" id="NRGR01000006">
    <property type="protein sequence ID" value="PCC40490.1"/>
    <property type="molecule type" value="Genomic_DNA"/>
</dbReference>
<evidence type="ECO:0008006" key="4">
    <source>
        <dbReference type="Google" id="ProtNLM"/>
    </source>
</evidence>
<feature type="transmembrane region" description="Helical" evidence="1">
    <location>
        <begin position="183"/>
        <end position="206"/>
    </location>
</feature>